<name>A0A7M7GJ21_STRPU</name>
<dbReference type="InParanoid" id="A0A7M7GJ21"/>
<dbReference type="PROSITE" id="PS50097">
    <property type="entry name" value="BTB"/>
    <property type="match status" value="1"/>
</dbReference>
<dbReference type="SMART" id="SM00225">
    <property type="entry name" value="BTB"/>
    <property type="match status" value="2"/>
</dbReference>
<organism evidence="2 3">
    <name type="scientific">Strongylocentrotus purpuratus</name>
    <name type="common">Purple sea urchin</name>
    <dbReference type="NCBI Taxonomy" id="7668"/>
    <lineage>
        <taxon>Eukaryota</taxon>
        <taxon>Metazoa</taxon>
        <taxon>Echinodermata</taxon>
        <taxon>Eleutherozoa</taxon>
        <taxon>Echinozoa</taxon>
        <taxon>Echinoidea</taxon>
        <taxon>Euechinoidea</taxon>
        <taxon>Echinacea</taxon>
        <taxon>Camarodonta</taxon>
        <taxon>Echinidea</taxon>
        <taxon>Strongylocentrotidae</taxon>
        <taxon>Strongylocentrotus</taxon>
    </lineage>
</organism>
<proteinExistence type="predicted"/>
<protein>
    <recommendedName>
        <fullName evidence="1">BTB domain-containing protein</fullName>
    </recommendedName>
</protein>
<reference evidence="2" key="2">
    <citation type="submission" date="2021-01" db="UniProtKB">
        <authorList>
            <consortium name="EnsemblMetazoa"/>
        </authorList>
    </citation>
    <scope>IDENTIFICATION</scope>
</reference>
<dbReference type="EnsemblMetazoa" id="XM_003727009">
    <property type="protein sequence ID" value="XP_003727057"/>
    <property type="gene ID" value="LOC100890917"/>
</dbReference>
<dbReference type="InterPro" id="IPR000210">
    <property type="entry name" value="BTB/POZ_dom"/>
</dbReference>
<dbReference type="InterPro" id="IPR011333">
    <property type="entry name" value="SKP1/BTB/POZ_sf"/>
</dbReference>
<dbReference type="GeneID" id="100890917"/>
<dbReference type="CDD" id="cd18316">
    <property type="entry name" value="BTB_POZ_KCTD-like"/>
    <property type="match status" value="1"/>
</dbReference>
<dbReference type="Gene3D" id="3.30.710.10">
    <property type="entry name" value="Potassium Channel Kv1.1, Chain A"/>
    <property type="match status" value="2"/>
</dbReference>
<sequence length="333" mass="38283">MSNYIGLNVGGKIYRTSRTTLTSTPGSFFNLILNGGIPSAQDEQGNYLIDRDGDIFRHILNYLRSKKLVLPEGFNELHLLACEADFFQLETLKEEVLSVLGIHQIIGLNVGGKIYQTTRETLLRAPQGYLAAIVSEKGLNMARDKDGNFAIDRDGELFRYILNFLREGALILPKSWNDFNLLLNEAAFFGIPVIREHVTSLMNFGETDEENAGENGHQPVSFFHLYHWHGRFLTYHTSHNRRRLEDLFSFKMKSCKYVESTFGVHVLSFTLDEWLTDESLEWFYPNSSGHKCRKILDYPKSEQDIIAMLQFGKYSIIRSINFGEESTKYEFAF</sequence>
<dbReference type="AlphaFoldDB" id="A0A7M7GJ21"/>
<dbReference type="OMA" id="WFYPNSS"/>
<dbReference type="Pfam" id="PF02214">
    <property type="entry name" value="BTB_2"/>
    <property type="match status" value="2"/>
</dbReference>
<dbReference type="OrthoDB" id="2414723at2759"/>
<dbReference type="RefSeq" id="XP_003727057.1">
    <property type="nucleotide sequence ID" value="XM_003727009.3"/>
</dbReference>
<dbReference type="GO" id="GO:0051260">
    <property type="term" value="P:protein homooligomerization"/>
    <property type="evidence" value="ECO:0007669"/>
    <property type="project" value="InterPro"/>
</dbReference>
<dbReference type="PANTHER" id="PTHR14499">
    <property type="entry name" value="POTASSIUM CHANNEL TETRAMERIZATION DOMAIN-CONTAINING"/>
    <property type="match status" value="1"/>
</dbReference>
<evidence type="ECO:0000313" key="3">
    <source>
        <dbReference type="Proteomes" id="UP000007110"/>
    </source>
</evidence>
<dbReference type="InterPro" id="IPR003131">
    <property type="entry name" value="T1-type_BTB"/>
</dbReference>
<feature type="domain" description="BTB" evidence="1">
    <location>
        <begin position="3"/>
        <end position="72"/>
    </location>
</feature>
<evidence type="ECO:0000259" key="1">
    <source>
        <dbReference type="PROSITE" id="PS50097"/>
    </source>
</evidence>
<dbReference type="PANTHER" id="PTHR14499:SF144">
    <property type="entry name" value="POTASSIUM CHANNEL TETRAMERISATION-TYPE BTB DOMAIN-CONTAINING PROTEIN"/>
    <property type="match status" value="1"/>
</dbReference>
<keyword evidence="3" id="KW-1185">Reference proteome</keyword>
<dbReference type="SUPFAM" id="SSF54695">
    <property type="entry name" value="POZ domain"/>
    <property type="match status" value="2"/>
</dbReference>
<reference evidence="3" key="1">
    <citation type="submission" date="2015-02" db="EMBL/GenBank/DDBJ databases">
        <title>Genome sequencing for Strongylocentrotus purpuratus.</title>
        <authorList>
            <person name="Murali S."/>
            <person name="Liu Y."/>
            <person name="Vee V."/>
            <person name="English A."/>
            <person name="Wang M."/>
            <person name="Skinner E."/>
            <person name="Han Y."/>
            <person name="Muzny D.M."/>
            <person name="Worley K.C."/>
            <person name="Gibbs R.A."/>
        </authorList>
    </citation>
    <scope>NUCLEOTIDE SEQUENCE</scope>
</reference>
<dbReference type="Proteomes" id="UP000007110">
    <property type="component" value="Unassembled WGS sequence"/>
</dbReference>
<dbReference type="KEGG" id="spu:100890917"/>
<evidence type="ECO:0000313" key="2">
    <source>
        <dbReference type="EnsemblMetazoa" id="XP_003727057"/>
    </source>
</evidence>
<accession>A0A7M7GJ21</accession>